<dbReference type="Gene3D" id="2.160.20.10">
    <property type="entry name" value="Single-stranded right-handed beta-helix, Pectin lyase-like"/>
    <property type="match status" value="1"/>
</dbReference>
<feature type="signal peptide" evidence="11">
    <location>
        <begin position="1"/>
        <end position="22"/>
    </location>
</feature>
<evidence type="ECO:0000256" key="3">
    <source>
        <dbReference type="ARBA" id="ARBA00022512"/>
    </source>
</evidence>
<dbReference type="PANTHER" id="PTHR31375">
    <property type="match status" value="1"/>
</dbReference>
<sequence>MVRRASAFAILVLCSSLLSTDAAGVGSGGGNDGNGGNGGGTTFNVMSYGAKPGKKQESTQAFMKAWNAACKTNGKATVLVPAGVYILGETIFQGPCKSQIPITVQVEGTLQAVSDASAYSGDGWISFSHINGLVLTGGGTIDGQGNSLWKYNDCKTNPDCVHLAASIYMNKVSNGMMSSMHLINSMGFHMHVTNCHMIRLQGLTISAPGDSPNTDGLHISKSNIVKVSESVIKTGDDCISIGQGATNVTVNKITCGPGHGISVGSLGKEPQELDVTGLIVQNCTLRGTTNGIRIKTFAASDSSRASGFLFQDIIVDSVQNPIIIDQNYGSKSTKPSLVKISNIVYQNIRGTTTSPVAVSLKCSSGAPCQNVQLHNIDLQATGKARPTSVCSSANVGYSGVQNPPACKPGAARKELKEKIIRFAGRATWGPSGFPLKFTAQVDSGEEFFRGFEEQFDSDDGEEMVSNLQTGGAIGVNVKEETFAKNLSFWISVSSVLFVLVLVLLMKLE</sequence>
<keyword evidence="11" id="KW-0732">Signal</keyword>
<evidence type="ECO:0000313" key="12">
    <source>
        <dbReference type="EMBL" id="KAL0368198.1"/>
    </source>
</evidence>
<evidence type="ECO:0000256" key="6">
    <source>
        <dbReference type="ARBA" id="ARBA00023295"/>
    </source>
</evidence>
<keyword evidence="10" id="KW-0472">Membrane</keyword>
<feature type="transmembrane region" description="Helical" evidence="10">
    <location>
        <begin position="486"/>
        <end position="505"/>
    </location>
</feature>
<keyword evidence="3" id="KW-0134">Cell wall</keyword>
<evidence type="ECO:0000256" key="2">
    <source>
        <dbReference type="ARBA" id="ARBA00008834"/>
    </source>
</evidence>
<dbReference type="EMBL" id="JACGWM010000006">
    <property type="protein sequence ID" value="KAL0368198.1"/>
    <property type="molecule type" value="Genomic_DNA"/>
</dbReference>
<dbReference type="InterPro" id="IPR011050">
    <property type="entry name" value="Pectin_lyase_fold/virulence"/>
</dbReference>
<evidence type="ECO:0000256" key="11">
    <source>
        <dbReference type="SAM" id="SignalP"/>
    </source>
</evidence>
<dbReference type="GO" id="GO:0004650">
    <property type="term" value="F:polygalacturonase activity"/>
    <property type="evidence" value="ECO:0007669"/>
    <property type="project" value="InterPro"/>
</dbReference>
<protein>
    <submittedName>
        <fullName evidence="12">Exopolygalacturonase</fullName>
    </submittedName>
</protein>
<gene>
    <name evidence="12" type="ORF">Scaly_1038700</name>
</gene>
<feature type="chain" id="PRO_5043486768" evidence="11">
    <location>
        <begin position="23"/>
        <end position="508"/>
    </location>
</feature>
<dbReference type="InterPro" id="IPR006626">
    <property type="entry name" value="PbH1"/>
</dbReference>
<dbReference type="GO" id="GO:0005975">
    <property type="term" value="P:carbohydrate metabolic process"/>
    <property type="evidence" value="ECO:0007669"/>
    <property type="project" value="InterPro"/>
</dbReference>
<dbReference type="SMART" id="SM00710">
    <property type="entry name" value="PbH1"/>
    <property type="match status" value="4"/>
</dbReference>
<keyword evidence="7" id="KW-0961">Cell wall biogenesis/degradation</keyword>
<evidence type="ECO:0000256" key="7">
    <source>
        <dbReference type="ARBA" id="ARBA00023316"/>
    </source>
</evidence>
<comment type="caution">
    <text evidence="12">The sequence shown here is derived from an EMBL/GenBank/DDBJ whole genome shotgun (WGS) entry which is preliminary data.</text>
</comment>
<keyword evidence="4" id="KW-0964">Secreted</keyword>
<keyword evidence="5 9" id="KW-0378">Hydrolase</keyword>
<reference evidence="12" key="2">
    <citation type="journal article" date="2024" name="Plant">
        <title>Genomic evolution and insights into agronomic trait innovations of Sesamum species.</title>
        <authorList>
            <person name="Miao H."/>
            <person name="Wang L."/>
            <person name="Qu L."/>
            <person name="Liu H."/>
            <person name="Sun Y."/>
            <person name="Le M."/>
            <person name="Wang Q."/>
            <person name="Wei S."/>
            <person name="Zheng Y."/>
            <person name="Lin W."/>
            <person name="Duan Y."/>
            <person name="Cao H."/>
            <person name="Xiong S."/>
            <person name="Wang X."/>
            <person name="Wei L."/>
            <person name="Li C."/>
            <person name="Ma Q."/>
            <person name="Ju M."/>
            <person name="Zhao R."/>
            <person name="Li G."/>
            <person name="Mu C."/>
            <person name="Tian Q."/>
            <person name="Mei H."/>
            <person name="Zhang T."/>
            <person name="Gao T."/>
            <person name="Zhang H."/>
        </authorList>
    </citation>
    <scope>NUCLEOTIDE SEQUENCE</scope>
    <source>
        <strain evidence="12">KEN8</strain>
    </source>
</reference>
<name>A0AAW2QLM5_9LAMI</name>
<dbReference type="AlphaFoldDB" id="A0AAW2QLM5"/>
<evidence type="ECO:0000256" key="5">
    <source>
        <dbReference type="ARBA" id="ARBA00022801"/>
    </source>
</evidence>
<dbReference type="InterPro" id="IPR012334">
    <property type="entry name" value="Pectin_lyas_fold"/>
</dbReference>
<keyword evidence="6 9" id="KW-0326">Glycosidase</keyword>
<dbReference type="FunFam" id="2.160.20.10:FF:000004">
    <property type="entry name" value="Pectin lyase-like superfamily protein"/>
    <property type="match status" value="1"/>
</dbReference>
<comment type="similarity">
    <text evidence="2 9">Belongs to the glycosyl hydrolase 28 family.</text>
</comment>
<dbReference type="GO" id="GO:0071555">
    <property type="term" value="P:cell wall organization"/>
    <property type="evidence" value="ECO:0007669"/>
    <property type="project" value="UniProtKB-KW"/>
</dbReference>
<dbReference type="PROSITE" id="PS00502">
    <property type="entry name" value="POLYGALACTURONASE"/>
    <property type="match status" value="1"/>
</dbReference>
<dbReference type="Pfam" id="PF00295">
    <property type="entry name" value="Glyco_hydro_28"/>
    <property type="match status" value="1"/>
</dbReference>
<evidence type="ECO:0000256" key="1">
    <source>
        <dbReference type="ARBA" id="ARBA00004191"/>
    </source>
</evidence>
<dbReference type="SUPFAM" id="SSF51126">
    <property type="entry name" value="Pectin lyase-like"/>
    <property type="match status" value="1"/>
</dbReference>
<keyword evidence="10" id="KW-0812">Transmembrane</keyword>
<accession>A0AAW2QLM5</accession>
<proteinExistence type="inferred from homology"/>
<evidence type="ECO:0000256" key="4">
    <source>
        <dbReference type="ARBA" id="ARBA00022525"/>
    </source>
</evidence>
<feature type="active site" evidence="8">
    <location>
        <position position="259"/>
    </location>
</feature>
<organism evidence="12">
    <name type="scientific">Sesamum calycinum</name>
    <dbReference type="NCBI Taxonomy" id="2727403"/>
    <lineage>
        <taxon>Eukaryota</taxon>
        <taxon>Viridiplantae</taxon>
        <taxon>Streptophyta</taxon>
        <taxon>Embryophyta</taxon>
        <taxon>Tracheophyta</taxon>
        <taxon>Spermatophyta</taxon>
        <taxon>Magnoliopsida</taxon>
        <taxon>eudicotyledons</taxon>
        <taxon>Gunneridae</taxon>
        <taxon>Pentapetalae</taxon>
        <taxon>asterids</taxon>
        <taxon>lamiids</taxon>
        <taxon>Lamiales</taxon>
        <taxon>Pedaliaceae</taxon>
        <taxon>Sesamum</taxon>
    </lineage>
</organism>
<reference evidence="12" key="1">
    <citation type="submission" date="2020-06" db="EMBL/GenBank/DDBJ databases">
        <authorList>
            <person name="Li T."/>
            <person name="Hu X."/>
            <person name="Zhang T."/>
            <person name="Song X."/>
            <person name="Zhang H."/>
            <person name="Dai N."/>
            <person name="Sheng W."/>
            <person name="Hou X."/>
            <person name="Wei L."/>
        </authorList>
    </citation>
    <scope>NUCLEOTIDE SEQUENCE</scope>
    <source>
        <strain evidence="12">KEN8</strain>
        <tissue evidence="12">Leaf</tissue>
    </source>
</reference>
<evidence type="ECO:0000256" key="8">
    <source>
        <dbReference type="PROSITE-ProRule" id="PRU10052"/>
    </source>
</evidence>
<dbReference type="InterPro" id="IPR000743">
    <property type="entry name" value="Glyco_hydro_28"/>
</dbReference>
<keyword evidence="10" id="KW-1133">Transmembrane helix</keyword>
<evidence type="ECO:0000256" key="10">
    <source>
        <dbReference type="SAM" id="Phobius"/>
    </source>
</evidence>
<evidence type="ECO:0000256" key="9">
    <source>
        <dbReference type="RuleBase" id="RU361169"/>
    </source>
</evidence>
<comment type="subcellular location">
    <subcellularLocation>
        <location evidence="1">Secreted</location>
        <location evidence="1">Cell wall</location>
    </subcellularLocation>
</comment>